<dbReference type="WBParaSite" id="nRc.2.0.1.t39119-RA">
    <property type="protein sequence ID" value="nRc.2.0.1.t39119-RA"/>
    <property type="gene ID" value="nRc.2.0.1.g39119"/>
</dbReference>
<dbReference type="Proteomes" id="UP000887565">
    <property type="component" value="Unplaced"/>
</dbReference>
<sequence length="68" mass="7207">MFVVRCDPFTLIYAIGQKDQPIEIRIGQGGAKRRFAIPATTPNAAVVRFMIAADVTRRTGSAAAAATG</sequence>
<evidence type="ECO:0000313" key="2">
    <source>
        <dbReference type="WBParaSite" id="nRc.2.0.1.t39119-RA"/>
    </source>
</evidence>
<protein>
    <submittedName>
        <fullName evidence="2">Uncharacterized protein</fullName>
    </submittedName>
</protein>
<name>A0A915KK33_ROMCU</name>
<dbReference type="AlphaFoldDB" id="A0A915KK33"/>
<accession>A0A915KK33</accession>
<reference evidence="2" key="1">
    <citation type="submission" date="2022-11" db="UniProtKB">
        <authorList>
            <consortium name="WormBaseParasite"/>
        </authorList>
    </citation>
    <scope>IDENTIFICATION</scope>
</reference>
<proteinExistence type="predicted"/>
<keyword evidence="1" id="KW-1185">Reference proteome</keyword>
<organism evidence="1 2">
    <name type="scientific">Romanomermis culicivorax</name>
    <name type="common">Nematode worm</name>
    <dbReference type="NCBI Taxonomy" id="13658"/>
    <lineage>
        <taxon>Eukaryota</taxon>
        <taxon>Metazoa</taxon>
        <taxon>Ecdysozoa</taxon>
        <taxon>Nematoda</taxon>
        <taxon>Enoplea</taxon>
        <taxon>Dorylaimia</taxon>
        <taxon>Mermithida</taxon>
        <taxon>Mermithoidea</taxon>
        <taxon>Mermithidae</taxon>
        <taxon>Romanomermis</taxon>
    </lineage>
</organism>
<evidence type="ECO:0000313" key="1">
    <source>
        <dbReference type="Proteomes" id="UP000887565"/>
    </source>
</evidence>